<dbReference type="PROSITE" id="PS50850">
    <property type="entry name" value="MFS"/>
    <property type="match status" value="1"/>
</dbReference>
<dbReference type="PANTHER" id="PTHR23535:SF2">
    <property type="entry name" value="SUGAR EFFLUX TRANSPORTER A-RELATED"/>
    <property type="match status" value="1"/>
</dbReference>
<protein>
    <submittedName>
        <fullName evidence="11">MFS transporter</fullName>
    </submittedName>
</protein>
<keyword evidence="4" id="KW-1003">Cell membrane</keyword>
<proteinExistence type="inferred from homology"/>
<feature type="transmembrane region" description="Helical" evidence="9">
    <location>
        <begin position="211"/>
        <end position="232"/>
    </location>
</feature>
<feature type="transmembrane region" description="Helical" evidence="9">
    <location>
        <begin position="145"/>
        <end position="164"/>
    </location>
</feature>
<evidence type="ECO:0000256" key="5">
    <source>
        <dbReference type="ARBA" id="ARBA00022597"/>
    </source>
</evidence>
<evidence type="ECO:0000313" key="11">
    <source>
        <dbReference type="EMBL" id="QQR37260.1"/>
    </source>
</evidence>
<feature type="transmembrane region" description="Helical" evidence="9">
    <location>
        <begin position="252"/>
        <end position="273"/>
    </location>
</feature>
<feature type="transmembrane region" description="Helical" evidence="9">
    <location>
        <begin position="170"/>
        <end position="190"/>
    </location>
</feature>
<dbReference type="Gene3D" id="1.20.1250.20">
    <property type="entry name" value="MFS general substrate transporter like domains"/>
    <property type="match status" value="2"/>
</dbReference>
<accession>A0ABX7BZ67</accession>
<keyword evidence="12" id="KW-1185">Reference proteome</keyword>
<evidence type="ECO:0000313" key="12">
    <source>
        <dbReference type="Proteomes" id="UP000595460"/>
    </source>
</evidence>
<dbReference type="RefSeq" id="WP_201661075.1">
    <property type="nucleotide sequence ID" value="NZ_CP068047.1"/>
</dbReference>
<evidence type="ECO:0000259" key="10">
    <source>
        <dbReference type="PROSITE" id="PS50850"/>
    </source>
</evidence>
<evidence type="ECO:0000256" key="3">
    <source>
        <dbReference type="ARBA" id="ARBA00022448"/>
    </source>
</evidence>
<keyword evidence="5" id="KW-0762">Sugar transport</keyword>
<organism evidence="11 12">
    <name type="scientific">Devosia oryziradicis</name>
    <dbReference type="NCBI Taxonomy" id="2801335"/>
    <lineage>
        <taxon>Bacteria</taxon>
        <taxon>Pseudomonadati</taxon>
        <taxon>Pseudomonadota</taxon>
        <taxon>Alphaproteobacteria</taxon>
        <taxon>Hyphomicrobiales</taxon>
        <taxon>Devosiaceae</taxon>
        <taxon>Devosia</taxon>
    </lineage>
</organism>
<dbReference type="Pfam" id="PF07690">
    <property type="entry name" value="MFS_1"/>
    <property type="match status" value="1"/>
</dbReference>
<dbReference type="InterPro" id="IPR036259">
    <property type="entry name" value="MFS_trans_sf"/>
</dbReference>
<keyword evidence="8 9" id="KW-0472">Membrane</keyword>
<evidence type="ECO:0000256" key="1">
    <source>
        <dbReference type="ARBA" id="ARBA00004651"/>
    </source>
</evidence>
<sequence>MVLSKPELRVGLLLAVAMFLSGVTAASTYPYSSVVAIEFLGMSGPLYSVVIAVSSIVGATLSGIFGYFSDRLRDRRLMALFSAFAGCVGYGMIYVFRNTTAFTVATCLITPAAMSLFSQNFAYARAYYQMSGSERADLAVSMLRSVFATAWIVVPPLAGYLAAVASPFDVYLMTAVAYVACGAVIVFMMRDRATAVRPPKASAQQAAEQRTAPIPVVFGLFGILLMTVAMRLVGTAMPLVIVAEMGGSVGDVGLYAGLAAACEVPFMILWAYLGLRIPRTIIIFANGLLLCLYLVVASGLTSVQALLWLQPLNGLAMAALLTTTISYTQDAIKGRVGLSSSLIDILGVAASLLGAVIFGVVSAIAQYRVAITISGAVAALGGLAVLLTEYGPALLRRPPDVPDPRHADER</sequence>
<reference evidence="11 12" key="1">
    <citation type="submission" date="2021-01" db="EMBL/GenBank/DDBJ databases">
        <title>Genome seq and assembly of Devosia sp. G19.</title>
        <authorList>
            <person name="Chhetri G."/>
        </authorList>
    </citation>
    <scope>NUCLEOTIDE SEQUENCE [LARGE SCALE GENOMIC DNA]</scope>
    <source>
        <strain evidence="11 12">G19</strain>
    </source>
</reference>
<dbReference type="SUPFAM" id="SSF103473">
    <property type="entry name" value="MFS general substrate transporter"/>
    <property type="match status" value="1"/>
</dbReference>
<feature type="transmembrane region" description="Helical" evidence="9">
    <location>
        <begin position="340"/>
        <end position="361"/>
    </location>
</feature>
<keyword evidence="3" id="KW-0813">Transport</keyword>
<dbReference type="PANTHER" id="PTHR23535">
    <property type="entry name" value="SUGAR EFFLUX TRANSPORTER A-RELATED"/>
    <property type="match status" value="1"/>
</dbReference>
<dbReference type="InterPro" id="IPR020846">
    <property type="entry name" value="MFS_dom"/>
</dbReference>
<evidence type="ECO:0000256" key="7">
    <source>
        <dbReference type="ARBA" id="ARBA00022989"/>
    </source>
</evidence>
<gene>
    <name evidence="11" type="ORF">JI749_06530</name>
</gene>
<evidence type="ECO:0000256" key="9">
    <source>
        <dbReference type="SAM" id="Phobius"/>
    </source>
</evidence>
<keyword evidence="7 9" id="KW-1133">Transmembrane helix</keyword>
<feature type="transmembrane region" description="Helical" evidence="9">
    <location>
        <begin position="102"/>
        <end position="124"/>
    </location>
</feature>
<feature type="transmembrane region" description="Helical" evidence="9">
    <location>
        <begin position="49"/>
        <end position="68"/>
    </location>
</feature>
<evidence type="ECO:0000256" key="4">
    <source>
        <dbReference type="ARBA" id="ARBA00022475"/>
    </source>
</evidence>
<feature type="domain" description="Major facilitator superfamily (MFS) profile" evidence="10">
    <location>
        <begin position="215"/>
        <end position="410"/>
    </location>
</feature>
<dbReference type="InterPro" id="IPR011701">
    <property type="entry name" value="MFS"/>
</dbReference>
<evidence type="ECO:0000256" key="6">
    <source>
        <dbReference type="ARBA" id="ARBA00022692"/>
    </source>
</evidence>
<name>A0ABX7BZ67_9HYPH</name>
<evidence type="ECO:0000256" key="2">
    <source>
        <dbReference type="ARBA" id="ARBA00006523"/>
    </source>
</evidence>
<comment type="subcellular location">
    <subcellularLocation>
        <location evidence="1">Cell membrane</location>
        <topology evidence="1">Multi-pass membrane protein</topology>
    </subcellularLocation>
</comment>
<evidence type="ECO:0000256" key="8">
    <source>
        <dbReference type="ARBA" id="ARBA00023136"/>
    </source>
</evidence>
<dbReference type="Proteomes" id="UP000595460">
    <property type="component" value="Chromosome"/>
</dbReference>
<feature type="transmembrane region" description="Helical" evidence="9">
    <location>
        <begin position="367"/>
        <end position="387"/>
    </location>
</feature>
<feature type="transmembrane region" description="Helical" evidence="9">
    <location>
        <begin position="77"/>
        <end position="96"/>
    </location>
</feature>
<dbReference type="EMBL" id="CP068047">
    <property type="protein sequence ID" value="QQR37260.1"/>
    <property type="molecule type" value="Genomic_DNA"/>
</dbReference>
<feature type="transmembrane region" description="Helical" evidence="9">
    <location>
        <begin position="280"/>
        <end position="300"/>
    </location>
</feature>
<keyword evidence="6 9" id="KW-0812">Transmembrane</keyword>
<comment type="similarity">
    <text evidence="2">Belongs to the major facilitator superfamily. Set transporter family.</text>
</comment>